<evidence type="ECO:0000313" key="1">
    <source>
        <dbReference type="EMBL" id="GAA4242838.1"/>
    </source>
</evidence>
<dbReference type="EMBL" id="BAABCB010000015">
    <property type="protein sequence ID" value="GAA4242838.1"/>
    <property type="molecule type" value="Genomic_DNA"/>
</dbReference>
<sequence length="218" mass="25816">MSQTNDILELSTQILRPIIFYISQEMLEGLETEHAEILEKIELTNSLMLLDINGNPLFFENKIEHIELLKKEKVLKSNTLKLIEFKAKYDIEAFKYHFEEYINDLEAWIEASDYIRLNAKTEARNYFEEIQPYLQLQYDNLKQHHQELEQRFANVIFKPLQTEVLVKSNINVPKSQTSEKPKKGRKKRVLPSDDEIDNYLLETVFGLDLLKINNKKPK</sequence>
<proteinExistence type="predicted"/>
<gene>
    <name evidence="1" type="ORF">GCM10022292_14730</name>
</gene>
<evidence type="ECO:0000313" key="2">
    <source>
        <dbReference type="Proteomes" id="UP001501682"/>
    </source>
</evidence>
<reference evidence="2" key="1">
    <citation type="journal article" date="2019" name="Int. J. Syst. Evol. Microbiol.">
        <title>The Global Catalogue of Microorganisms (GCM) 10K type strain sequencing project: providing services to taxonomists for standard genome sequencing and annotation.</title>
        <authorList>
            <consortium name="The Broad Institute Genomics Platform"/>
            <consortium name="The Broad Institute Genome Sequencing Center for Infectious Disease"/>
            <person name="Wu L."/>
            <person name="Ma J."/>
        </authorList>
    </citation>
    <scope>NUCLEOTIDE SEQUENCE [LARGE SCALE GENOMIC DNA]</scope>
    <source>
        <strain evidence="2">JCM 17633</strain>
    </source>
</reference>
<dbReference type="Proteomes" id="UP001501682">
    <property type="component" value="Unassembled WGS sequence"/>
</dbReference>
<accession>A0ABP8CSD5</accession>
<name>A0ABP8CSD5_9FLAO</name>
<keyword evidence="2" id="KW-1185">Reference proteome</keyword>
<dbReference type="RefSeq" id="WP_344713675.1">
    <property type="nucleotide sequence ID" value="NZ_BAABCB010000015.1"/>
</dbReference>
<organism evidence="1 2">
    <name type="scientific">Winogradskyella damuponensis</name>
    <dbReference type="NCBI Taxonomy" id="943939"/>
    <lineage>
        <taxon>Bacteria</taxon>
        <taxon>Pseudomonadati</taxon>
        <taxon>Bacteroidota</taxon>
        <taxon>Flavobacteriia</taxon>
        <taxon>Flavobacteriales</taxon>
        <taxon>Flavobacteriaceae</taxon>
        <taxon>Winogradskyella</taxon>
    </lineage>
</organism>
<protein>
    <submittedName>
        <fullName evidence="1">Uncharacterized protein</fullName>
    </submittedName>
</protein>
<comment type="caution">
    <text evidence="1">The sequence shown here is derived from an EMBL/GenBank/DDBJ whole genome shotgun (WGS) entry which is preliminary data.</text>
</comment>